<accession>A0A177CTD5</accession>
<organism evidence="2 3">
    <name type="scientific">Paraphaeosphaeria sporulosa</name>
    <dbReference type="NCBI Taxonomy" id="1460663"/>
    <lineage>
        <taxon>Eukaryota</taxon>
        <taxon>Fungi</taxon>
        <taxon>Dikarya</taxon>
        <taxon>Ascomycota</taxon>
        <taxon>Pezizomycotina</taxon>
        <taxon>Dothideomycetes</taxon>
        <taxon>Pleosporomycetidae</taxon>
        <taxon>Pleosporales</taxon>
        <taxon>Massarineae</taxon>
        <taxon>Didymosphaeriaceae</taxon>
        <taxon>Paraphaeosphaeria</taxon>
    </lineage>
</organism>
<feature type="region of interest" description="Disordered" evidence="1">
    <location>
        <begin position="150"/>
        <end position="170"/>
    </location>
</feature>
<feature type="compositionally biased region" description="Polar residues" evidence="1">
    <location>
        <begin position="339"/>
        <end position="350"/>
    </location>
</feature>
<evidence type="ECO:0000256" key="1">
    <source>
        <dbReference type="SAM" id="MobiDB-lite"/>
    </source>
</evidence>
<dbReference type="AlphaFoldDB" id="A0A177CTD5"/>
<reference evidence="2 3" key="1">
    <citation type="submission" date="2016-05" db="EMBL/GenBank/DDBJ databases">
        <title>Comparative analysis of secretome profiles of manganese(II)-oxidizing ascomycete fungi.</title>
        <authorList>
            <consortium name="DOE Joint Genome Institute"/>
            <person name="Zeiner C.A."/>
            <person name="Purvine S.O."/>
            <person name="Zink E.M."/>
            <person name="Wu S."/>
            <person name="Pasa-Tolic L."/>
            <person name="Chaput D.L."/>
            <person name="Haridas S."/>
            <person name="Grigoriev I.V."/>
            <person name="Santelli C.M."/>
            <person name="Hansel C.M."/>
        </authorList>
    </citation>
    <scope>NUCLEOTIDE SEQUENCE [LARGE SCALE GENOMIC DNA]</scope>
    <source>
        <strain evidence="2 3">AP3s5-JAC2a</strain>
    </source>
</reference>
<feature type="region of interest" description="Disordered" evidence="1">
    <location>
        <begin position="327"/>
        <end position="350"/>
    </location>
</feature>
<dbReference type="STRING" id="1460663.A0A177CTD5"/>
<protein>
    <submittedName>
        <fullName evidence="2">Uncharacterized protein</fullName>
    </submittedName>
</protein>
<dbReference type="OrthoDB" id="3794541at2759"/>
<dbReference type="EMBL" id="KV441549">
    <property type="protein sequence ID" value="OAG10793.1"/>
    <property type="molecule type" value="Genomic_DNA"/>
</dbReference>
<proteinExistence type="predicted"/>
<dbReference type="GeneID" id="28763495"/>
<evidence type="ECO:0000313" key="3">
    <source>
        <dbReference type="Proteomes" id="UP000077069"/>
    </source>
</evidence>
<gene>
    <name evidence="2" type="ORF">CC84DRAFT_1173134</name>
</gene>
<keyword evidence="3" id="KW-1185">Reference proteome</keyword>
<feature type="compositionally biased region" description="Basic residues" evidence="1">
    <location>
        <begin position="327"/>
        <end position="337"/>
    </location>
</feature>
<dbReference type="RefSeq" id="XP_018041158.1">
    <property type="nucleotide sequence ID" value="XM_018180009.1"/>
</dbReference>
<dbReference type="InParanoid" id="A0A177CTD5"/>
<sequence>MDELTTKMSKTAIPPKTMVLKRPDISLNHISEFVTHIPPPVDERTRIIAVCGCVDFETAYEVFDFDEAWLVYQRRLRLQALAPEFWCSSRVLDHGRRAPASGDKIQPIPTCVENDTLGSSWSHISTLPMISFQQRWESLEEVLPTADPTSWLNRDPSASSEFSSSQSSASSDWDLSDLFHRMGSMPAAWTLVKRQAQQYLDSHPGSDESANNKIHGFLRMLLDGRAPRTNANLRAVEQVLAFRISLSAIVTEMVQVSGLGLPGGKVCSEFSIGGWERLCNKKPDHNISKAYDIAADLIYSNVLPDPATREQGERWNKPHRYIAGRHCRQSKLQHHSRTGADSGQTARGDP</sequence>
<name>A0A177CTD5_9PLEO</name>
<dbReference type="Proteomes" id="UP000077069">
    <property type="component" value="Unassembled WGS sequence"/>
</dbReference>
<evidence type="ECO:0000313" key="2">
    <source>
        <dbReference type="EMBL" id="OAG10793.1"/>
    </source>
</evidence>
<feature type="compositionally biased region" description="Low complexity" evidence="1">
    <location>
        <begin position="155"/>
        <end position="170"/>
    </location>
</feature>